<dbReference type="InterPro" id="IPR000477">
    <property type="entry name" value="RT_dom"/>
</dbReference>
<dbReference type="EMBL" id="GALX01008138">
    <property type="protein sequence ID" value="JAB60328.1"/>
    <property type="molecule type" value="Transcribed_RNA"/>
</dbReference>
<dbReference type="FunFam" id="3.30.70.270:FF:000020">
    <property type="entry name" value="Transposon Tf2-6 polyprotein-like Protein"/>
    <property type="match status" value="1"/>
</dbReference>
<protein>
    <recommendedName>
        <fullName evidence="1">RNA-directed DNA polymerase</fullName>
        <ecNumber evidence="1">2.7.7.49</ecNumber>
    </recommendedName>
</protein>
<sequence>KLMTEVLAGYVNRFVQVYLDDIVIYSVDRREHVRHLQLVLERLRYHNLKCTIKKCIFGAQELNYLGHKITATHNEAQRKHMEKIREFPSPKSQKELQKFLGVANWLREYVENFSQMAVPMTQLLGKKKFIWNQETEEAFKKLKGALA</sequence>
<feature type="domain" description="Reverse transcriptase" evidence="2">
    <location>
        <begin position="1"/>
        <end position="69"/>
    </location>
</feature>
<organism evidence="3">
    <name type="scientific">Anoplophora glabripennis</name>
    <name type="common">Asian longhorn beetle</name>
    <name type="synonym">Anoplophora nobilis</name>
    <dbReference type="NCBI Taxonomy" id="217634"/>
    <lineage>
        <taxon>Eukaryota</taxon>
        <taxon>Metazoa</taxon>
        <taxon>Ecdysozoa</taxon>
        <taxon>Arthropoda</taxon>
        <taxon>Hexapoda</taxon>
        <taxon>Insecta</taxon>
        <taxon>Pterygota</taxon>
        <taxon>Neoptera</taxon>
        <taxon>Endopterygota</taxon>
        <taxon>Coleoptera</taxon>
        <taxon>Polyphaga</taxon>
        <taxon>Cucujiformia</taxon>
        <taxon>Chrysomeloidea</taxon>
        <taxon>Cerambycidae</taxon>
        <taxon>Lamiinae</taxon>
        <taxon>Lamiini</taxon>
        <taxon>Anoplophora</taxon>
    </lineage>
</organism>
<evidence type="ECO:0000313" key="3">
    <source>
        <dbReference type="EMBL" id="JAB60328.1"/>
    </source>
</evidence>
<dbReference type="Gene3D" id="3.30.70.270">
    <property type="match status" value="2"/>
</dbReference>
<accession>V5GIN0</accession>
<dbReference type="PANTHER" id="PTHR33064:SF37">
    <property type="entry name" value="RIBONUCLEASE H"/>
    <property type="match status" value="1"/>
</dbReference>
<name>V5GIN0_ANOGL</name>
<feature type="non-terminal residue" evidence="3">
    <location>
        <position position="1"/>
    </location>
</feature>
<reference evidence="3" key="1">
    <citation type="submission" date="2013-07" db="EMBL/GenBank/DDBJ databases">
        <title>Midgut Transcriptome Profiling of Anoplphora glabripennis, a Lignocellulose Degrading, Wood-Boring Cerambycid.</title>
        <authorList>
            <person name="Scully E.D."/>
            <person name="Hoover K."/>
            <person name="Carlson J.E."/>
            <person name="Tien M."/>
            <person name="Geib S.M."/>
        </authorList>
    </citation>
    <scope>NUCLEOTIDE SEQUENCE</scope>
</reference>
<dbReference type="AlphaFoldDB" id="V5GIN0"/>
<dbReference type="InterPro" id="IPR051320">
    <property type="entry name" value="Viral_Replic_Matur_Polypro"/>
</dbReference>
<dbReference type="FunFam" id="3.30.70.270:FF:000003">
    <property type="entry name" value="Transposon Ty3-G Gag-Pol polyprotein"/>
    <property type="match status" value="1"/>
</dbReference>
<dbReference type="InterPro" id="IPR043502">
    <property type="entry name" value="DNA/RNA_pol_sf"/>
</dbReference>
<dbReference type="GO" id="GO:0003964">
    <property type="term" value="F:RNA-directed DNA polymerase activity"/>
    <property type="evidence" value="ECO:0007669"/>
    <property type="project" value="UniProtKB-EC"/>
</dbReference>
<evidence type="ECO:0000256" key="1">
    <source>
        <dbReference type="ARBA" id="ARBA00012493"/>
    </source>
</evidence>
<gene>
    <name evidence="3" type="primary">YI31B</name>
</gene>
<dbReference type="Pfam" id="PF00078">
    <property type="entry name" value="RVT_1"/>
    <property type="match status" value="1"/>
</dbReference>
<feature type="non-terminal residue" evidence="3">
    <location>
        <position position="147"/>
    </location>
</feature>
<dbReference type="SUPFAM" id="SSF56672">
    <property type="entry name" value="DNA/RNA polymerases"/>
    <property type="match status" value="1"/>
</dbReference>
<evidence type="ECO:0000259" key="2">
    <source>
        <dbReference type="PROSITE" id="PS50878"/>
    </source>
</evidence>
<dbReference type="PROSITE" id="PS50878">
    <property type="entry name" value="RT_POL"/>
    <property type="match status" value="1"/>
</dbReference>
<dbReference type="EC" id="2.7.7.49" evidence="1"/>
<dbReference type="InterPro" id="IPR043128">
    <property type="entry name" value="Rev_trsase/Diguanyl_cyclase"/>
</dbReference>
<dbReference type="PANTHER" id="PTHR33064">
    <property type="entry name" value="POL PROTEIN"/>
    <property type="match status" value="1"/>
</dbReference>
<proteinExistence type="predicted"/>